<keyword evidence="1" id="KW-0677">Repeat</keyword>
<evidence type="ECO:0000259" key="3">
    <source>
        <dbReference type="PROSITE" id="PS50090"/>
    </source>
</evidence>
<dbReference type="RefSeq" id="XP_068360036.1">
    <property type="nucleotide sequence ID" value="XM_068504077.1"/>
</dbReference>
<dbReference type="PANTHER" id="PTHR45614:SF299">
    <property type="entry name" value="MYB-LIKE DNA-BINDING DOMAIN CONTAINING PROTEIN"/>
    <property type="match status" value="1"/>
</dbReference>
<organism evidence="6 7">
    <name type="scientific">Tritrichomonas foetus</name>
    <dbReference type="NCBI Taxonomy" id="1144522"/>
    <lineage>
        <taxon>Eukaryota</taxon>
        <taxon>Metamonada</taxon>
        <taxon>Parabasalia</taxon>
        <taxon>Tritrichomonadida</taxon>
        <taxon>Tritrichomonadidae</taxon>
        <taxon>Tritrichomonas</taxon>
    </lineage>
</organism>
<evidence type="ECO:0000313" key="6">
    <source>
        <dbReference type="EMBL" id="OHT06900.1"/>
    </source>
</evidence>
<dbReference type="OrthoDB" id="2143914at2759"/>
<feature type="domain" description="HTH myb-type" evidence="5">
    <location>
        <begin position="74"/>
        <end position="123"/>
    </location>
</feature>
<dbReference type="FunFam" id="1.10.10.60:FF:000010">
    <property type="entry name" value="Transcriptional activator Myb isoform A"/>
    <property type="match status" value="1"/>
</dbReference>
<feature type="domain" description="Myb-like" evidence="3">
    <location>
        <begin position="69"/>
        <end position="119"/>
    </location>
</feature>
<gene>
    <name evidence="6" type="ORF">TRFO_25008</name>
</gene>
<dbReference type="CDD" id="cd00167">
    <property type="entry name" value="SANT"/>
    <property type="match status" value="2"/>
</dbReference>
<dbReference type="GO" id="GO:0000978">
    <property type="term" value="F:RNA polymerase II cis-regulatory region sequence-specific DNA binding"/>
    <property type="evidence" value="ECO:0007669"/>
    <property type="project" value="TreeGrafter"/>
</dbReference>
<dbReference type="InterPro" id="IPR017884">
    <property type="entry name" value="SANT_dom"/>
</dbReference>
<dbReference type="Proteomes" id="UP000179807">
    <property type="component" value="Unassembled WGS sequence"/>
</dbReference>
<dbReference type="InterPro" id="IPR050560">
    <property type="entry name" value="MYB_TF"/>
</dbReference>
<reference evidence="6" key="1">
    <citation type="submission" date="2016-10" db="EMBL/GenBank/DDBJ databases">
        <authorList>
            <person name="Benchimol M."/>
            <person name="Almeida L.G."/>
            <person name="Vasconcelos A.T."/>
            <person name="Perreira-Neves A."/>
            <person name="Rosa I.A."/>
            <person name="Tasca T."/>
            <person name="Bogo M.R."/>
            <person name="de Souza W."/>
        </authorList>
    </citation>
    <scope>NUCLEOTIDE SEQUENCE [LARGE SCALE GENOMIC DNA]</scope>
    <source>
        <strain evidence="6">K</strain>
    </source>
</reference>
<dbReference type="PROSITE" id="PS50090">
    <property type="entry name" value="MYB_LIKE"/>
    <property type="match status" value="2"/>
</dbReference>
<dbReference type="GO" id="GO:0005634">
    <property type="term" value="C:nucleus"/>
    <property type="evidence" value="ECO:0007669"/>
    <property type="project" value="TreeGrafter"/>
</dbReference>
<dbReference type="AlphaFoldDB" id="A0A1J4KB30"/>
<evidence type="ECO:0000259" key="5">
    <source>
        <dbReference type="PROSITE" id="PS51294"/>
    </source>
</evidence>
<evidence type="ECO:0000313" key="7">
    <source>
        <dbReference type="Proteomes" id="UP000179807"/>
    </source>
</evidence>
<keyword evidence="7" id="KW-1185">Reference proteome</keyword>
<dbReference type="GeneID" id="94838781"/>
<dbReference type="SMART" id="SM00717">
    <property type="entry name" value="SANT"/>
    <property type="match status" value="2"/>
</dbReference>
<evidence type="ECO:0000259" key="4">
    <source>
        <dbReference type="PROSITE" id="PS51293"/>
    </source>
</evidence>
<dbReference type="PROSITE" id="PS51293">
    <property type="entry name" value="SANT"/>
    <property type="match status" value="1"/>
</dbReference>
<feature type="domain" description="Myb-like" evidence="3">
    <location>
        <begin position="17"/>
        <end position="68"/>
    </location>
</feature>
<dbReference type="InterPro" id="IPR009057">
    <property type="entry name" value="Homeodomain-like_sf"/>
</dbReference>
<accession>A0A1J4KB30</accession>
<dbReference type="SUPFAM" id="SSF46689">
    <property type="entry name" value="Homeodomain-like"/>
    <property type="match status" value="1"/>
</dbReference>
<protein>
    <submittedName>
        <fullName evidence="6">Myb-like DNA-binding domain containing protein</fullName>
    </submittedName>
</protein>
<name>A0A1J4KB30_9EUKA</name>
<evidence type="ECO:0000256" key="1">
    <source>
        <dbReference type="ARBA" id="ARBA00022737"/>
    </source>
</evidence>
<dbReference type="InterPro" id="IPR017930">
    <property type="entry name" value="Myb_dom"/>
</dbReference>
<feature type="domain" description="SANT" evidence="4">
    <location>
        <begin position="20"/>
        <end position="74"/>
    </location>
</feature>
<dbReference type="GO" id="GO:0000981">
    <property type="term" value="F:DNA-binding transcription factor activity, RNA polymerase II-specific"/>
    <property type="evidence" value="ECO:0007669"/>
    <property type="project" value="TreeGrafter"/>
</dbReference>
<evidence type="ECO:0000256" key="2">
    <source>
        <dbReference type="ARBA" id="ARBA00023125"/>
    </source>
</evidence>
<dbReference type="VEuPathDB" id="TrichDB:TRFO_25008"/>
<keyword evidence="2" id="KW-0238">DNA-binding</keyword>
<sequence>MFALQMIPTLGMIHPSNQPKQKTKWTPEEDEKLLEAVKQCGMESWIRVALHVQGRNSKQCRERYMGQLSPKIIKAEWTLDEDQILAQQHKIHGNKWTTIASMLPGRSAINVKNRWSRLKRHPDIHNQTFTNDNKNDCILTVDQNQSDVIVQKPSSVSFEFPIINSPLFGEDFVQFQENMFTHI</sequence>
<dbReference type="Gene3D" id="1.10.10.60">
    <property type="entry name" value="Homeodomain-like"/>
    <property type="match status" value="2"/>
</dbReference>
<comment type="caution">
    <text evidence="6">The sequence shown here is derived from an EMBL/GenBank/DDBJ whole genome shotgun (WGS) entry which is preliminary data.</text>
</comment>
<dbReference type="InterPro" id="IPR001005">
    <property type="entry name" value="SANT/Myb"/>
</dbReference>
<proteinExistence type="predicted"/>
<feature type="domain" description="HTH myb-type" evidence="5">
    <location>
        <begin position="17"/>
        <end position="72"/>
    </location>
</feature>
<dbReference type="PANTHER" id="PTHR45614">
    <property type="entry name" value="MYB PROTEIN-RELATED"/>
    <property type="match status" value="1"/>
</dbReference>
<dbReference type="EMBL" id="MLAK01000712">
    <property type="protein sequence ID" value="OHT06900.1"/>
    <property type="molecule type" value="Genomic_DNA"/>
</dbReference>
<dbReference type="Pfam" id="PF00249">
    <property type="entry name" value="Myb_DNA-binding"/>
    <property type="match status" value="2"/>
</dbReference>
<dbReference type="PROSITE" id="PS51294">
    <property type="entry name" value="HTH_MYB"/>
    <property type="match status" value="2"/>
</dbReference>